<dbReference type="Pfam" id="PF02770">
    <property type="entry name" value="Acyl-CoA_dh_M"/>
    <property type="match status" value="1"/>
</dbReference>
<dbReference type="Gene3D" id="2.40.110.20">
    <property type="match status" value="1"/>
</dbReference>
<dbReference type="InterPro" id="IPR052904">
    <property type="entry name" value="Acyl-CoA_dehydrogenase-like"/>
</dbReference>
<name>A0A443RUQ8_9ACAR</name>
<feature type="domain" description="Acyl-CoA oxidase/dehydrogenase middle" evidence="1">
    <location>
        <begin position="7"/>
        <end position="106"/>
    </location>
</feature>
<evidence type="ECO:0000313" key="3">
    <source>
        <dbReference type="Proteomes" id="UP000288716"/>
    </source>
</evidence>
<dbReference type="STRING" id="299467.A0A443RUQ8"/>
<sequence>PYWVSGLWMTEKRGGSDVETVAVPVGNNAYRLYGYKWFSSAADAEITLTFARISDMEGNFLHGTRGLTLFLLKTRDDNGVLNNINVVKLKDKLGTRQMPTAELLLDGTLAYKVSKEGRGVASLAYMLHVTRVYNAVVAVAAMRR</sequence>
<comment type="caution">
    <text evidence="2">The sequence shown here is derived from an EMBL/GenBank/DDBJ whole genome shotgun (WGS) entry which is preliminary data.</text>
</comment>
<keyword evidence="3" id="KW-1185">Reference proteome</keyword>
<dbReference type="InterPro" id="IPR009100">
    <property type="entry name" value="AcylCoA_DH/oxidase_NM_dom_sf"/>
</dbReference>
<dbReference type="Proteomes" id="UP000288716">
    <property type="component" value="Unassembled WGS sequence"/>
</dbReference>
<gene>
    <name evidence="2" type="ORF">B4U80_03371</name>
</gene>
<dbReference type="SUPFAM" id="SSF56645">
    <property type="entry name" value="Acyl-CoA dehydrogenase NM domain-like"/>
    <property type="match status" value="1"/>
</dbReference>
<accession>A0A443RUQ8</accession>
<dbReference type="AlphaFoldDB" id="A0A443RUQ8"/>
<dbReference type="PANTHER" id="PTHR42707">
    <property type="entry name" value="ACYL-COA DEHYDROGENASE"/>
    <property type="match status" value="1"/>
</dbReference>
<dbReference type="EMBL" id="NCKV01031844">
    <property type="protein sequence ID" value="RWS18970.1"/>
    <property type="molecule type" value="Genomic_DNA"/>
</dbReference>
<dbReference type="OrthoDB" id="10251155at2759"/>
<reference evidence="2 3" key="1">
    <citation type="journal article" date="2018" name="Gigascience">
        <title>Genomes of trombidid mites reveal novel predicted allergens and laterally-transferred genes associated with secondary metabolism.</title>
        <authorList>
            <person name="Dong X."/>
            <person name="Chaisiri K."/>
            <person name="Xia D."/>
            <person name="Armstrong S.D."/>
            <person name="Fang Y."/>
            <person name="Donnelly M.J."/>
            <person name="Kadowaki T."/>
            <person name="McGarry J.W."/>
            <person name="Darby A.C."/>
            <person name="Makepeace B.L."/>
        </authorList>
    </citation>
    <scope>NUCLEOTIDE SEQUENCE [LARGE SCALE GENOMIC DNA]</scope>
    <source>
        <strain evidence="2">UoL-UT</strain>
    </source>
</reference>
<dbReference type="InterPro" id="IPR006091">
    <property type="entry name" value="Acyl-CoA_Oxase/DH_mid-dom"/>
</dbReference>
<proteinExistence type="predicted"/>
<evidence type="ECO:0000259" key="1">
    <source>
        <dbReference type="Pfam" id="PF02770"/>
    </source>
</evidence>
<evidence type="ECO:0000313" key="2">
    <source>
        <dbReference type="EMBL" id="RWS18970.1"/>
    </source>
</evidence>
<dbReference type="VEuPathDB" id="VectorBase:LDEU013070"/>
<organism evidence="2 3">
    <name type="scientific">Leptotrombidium deliense</name>
    <dbReference type="NCBI Taxonomy" id="299467"/>
    <lineage>
        <taxon>Eukaryota</taxon>
        <taxon>Metazoa</taxon>
        <taxon>Ecdysozoa</taxon>
        <taxon>Arthropoda</taxon>
        <taxon>Chelicerata</taxon>
        <taxon>Arachnida</taxon>
        <taxon>Acari</taxon>
        <taxon>Acariformes</taxon>
        <taxon>Trombidiformes</taxon>
        <taxon>Prostigmata</taxon>
        <taxon>Anystina</taxon>
        <taxon>Parasitengona</taxon>
        <taxon>Trombiculoidea</taxon>
        <taxon>Trombiculidae</taxon>
        <taxon>Leptotrombidium</taxon>
    </lineage>
</organism>
<dbReference type="PANTHER" id="PTHR42707:SF2">
    <property type="entry name" value="ACD11 DEHYDROGENASE"/>
    <property type="match status" value="1"/>
</dbReference>
<feature type="non-terminal residue" evidence="2">
    <location>
        <position position="1"/>
    </location>
</feature>
<protein>
    <recommendedName>
        <fullName evidence="1">Acyl-CoA oxidase/dehydrogenase middle domain-containing protein</fullName>
    </recommendedName>
</protein>
<dbReference type="GO" id="GO:0003995">
    <property type="term" value="F:acyl-CoA dehydrogenase activity"/>
    <property type="evidence" value="ECO:0007669"/>
    <property type="project" value="TreeGrafter"/>
</dbReference>